<dbReference type="Proteomes" id="UP000185003">
    <property type="component" value="Unassembled WGS sequence"/>
</dbReference>
<keyword evidence="3" id="KW-1185">Reference proteome</keyword>
<evidence type="ECO:0000313" key="3">
    <source>
        <dbReference type="Proteomes" id="UP000185003"/>
    </source>
</evidence>
<dbReference type="EMBL" id="FSRA01000001">
    <property type="protein sequence ID" value="SIN94449.1"/>
    <property type="molecule type" value="Genomic_DNA"/>
</dbReference>
<dbReference type="OrthoDB" id="839040at2"/>
<name>A0A1N6FGQ7_9BACT</name>
<feature type="chain" id="PRO_5013337427" description="Outer membrane insertion C-terminal signal" evidence="1">
    <location>
        <begin position="18"/>
        <end position="117"/>
    </location>
</feature>
<feature type="signal peptide" evidence="1">
    <location>
        <begin position="1"/>
        <end position="17"/>
    </location>
</feature>
<dbReference type="STRING" id="536979.SAMN04488055_2212"/>
<keyword evidence="1" id="KW-0732">Signal</keyword>
<proteinExistence type="predicted"/>
<organism evidence="2 3">
    <name type="scientific">Chitinophaga niabensis</name>
    <dbReference type="NCBI Taxonomy" id="536979"/>
    <lineage>
        <taxon>Bacteria</taxon>
        <taxon>Pseudomonadati</taxon>
        <taxon>Bacteroidota</taxon>
        <taxon>Chitinophagia</taxon>
        <taxon>Chitinophagales</taxon>
        <taxon>Chitinophagaceae</taxon>
        <taxon>Chitinophaga</taxon>
    </lineage>
</organism>
<protein>
    <recommendedName>
        <fullName evidence="4">Outer membrane insertion C-terminal signal</fullName>
    </recommendedName>
</protein>
<gene>
    <name evidence="2" type="ORF">SAMN04488055_2212</name>
</gene>
<evidence type="ECO:0000256" key="1">
    <source>
        <dbReference type="SAM" id="SignalP"/>
    </source>
</evidence>
<dbReference type="RefSeq" id="WP_074239287.1">
    <property type="nucleotide sequence ID" value="NZ_FSRA01000001.1"/>
</dbReference>
<dbReference type="AlphaFoldDB" id="A0A1N6FGQ7"/>
<reference evidence="2 3" key="1">
    <citation type="submission" date="2016-11" db="EMBL/GenBank/DDBJ databases">
        <authorList>
            <person name="Jaros S."/>
            <person name="Januszkiewicz K."/>
            <person name="Wedrychowicz H."/>
        </authorList>
    </citation>
    <scope>NUCLEOTIDE SEQUENCE [LARGE SCALE GENOMIC DNA]</scope>
    <source>
        <strain evidence="2 3">DSM 24787</strain>
    </source>
</reference>
<sequence length="117" mass="13177">MRMLTTLFLFTCIAAQAQDSTAKKLRFSLEGMIGVSFGNSLTAINVGGPHLKLKVGEQWSVGICALPSLFIHEGKPEPKLGLGFRVDYRRFVFLVPGYYLSNQSRWLWSYGIGYKFH</sequence>
<accession>A0A1N6FGQ7</accession>
<evidence type="ECO:0008006" key="4">
    <source>
        <dbReference type="Google" id="ProtNLM"/>
    </source>
</evidence>
<evidence type="ECO:0000313" key="2">
    <source>
        <dbReference type="EMBL" id="SIN94449.1"/>
    </source>
</evidence>